<gene>
    <name evidence="2" type="ORF">CRU90_02755</name>
</gene>
<sequence>MTYIIGDVHGNFDTLKTLIAKLPLNSEIIFVGDLVDRGLNSKEVLEFIRTNNYKSVLGNHEKMMIDYGASVIKNYPKHHYMNYYLSDWLYNGGKQTLISYKIASIDNYDKKLICLQNEEGFEVFKSDIEFLKTLPLFIELPIKKDEKPIVISHANVADVWHLAKDEKKQIEFEEYALWNRKNPKKDVEIFNIFGHTPIKHIDTSKHFINIDTGCYIKNKSGYGKLSAYCVQTNEIINQNFQS</sequence>
<dbReference type="EMBL" id="PDJZ01000002">
    <property type="protein sequence ID" value="RXJ85516.1"/>
    <property type="molecule type" value="Genomic_DNA"/>
</dbReference>
<dbReference type="InterPro" id="IPR050126">
    <property type="entry name" value="Ap4A_hydrolase"/>
</dbReference>
<dbReference type="InterPro" id="IPR004843">
    <property type="entry name" value="Calcineurin-like_PHP"/>
</dbReference>
<protein>
    <recommendedName>
        <fullName evidence="1">Calcineurin-like phosphoesterase domain-containing protein</fullName>
    </recommendedName>
</protein>
<dbReference type="RefSeq" id="WP_128985742.1">
    <property type="nucleotide sequence ID" value="NZ_PDJZ01000002.1"/>
</dbReference>
<dbReference type="OrthoDB" id="9807890at2"/>
<dbReference type="InterPro" id="IPR006186">
    <property type="entry name" value="Ser/Thr-sp_prot-phosphatase"/>
</dbReference>
<evidence type="ECO:0000313" key="2">
    <source>
        <dbReference type="EMBL" id="RXJ85516.1"/>
    </source>
</evidence>
<dbReference type="GO" id="GO:0016791">
    <property type="term" value="F:phosphatase activity"/>
    <property type="evidence" value="ECO:0007669"/>
    <property type="project" value="TreeGrafter"/>
</dbReference>
<dbReference type="SUPFAM" id="SSF56300">
    <property type="entry name" value="Metallo-dependent phosphatases"/>
    <property type="match status" value="1"/>
</dbReference>
<evidence type="ECO:0000259" key="1">
    <source>
        <dbReference type="Pfam" id="PF00149"/>
    </source>
</evidence>
<dbReference type="AlphaFoldDB" id="A0A4Q0ZP15"/>
<proteinExistence type="predicted"/>
<evidence type="ECO:0000313" key="3">
    <source>
        <dbReference type="Proteomes" id="UP000290870"/>
    </source>
</evidence>
<feature type="domain" description="Calcineurin-like phosphoesterase" evidence="1">
    <location>
        <begin position="3"/>
        <end position="197"/>
    </location>
</feature>
<comment type="caution">
    <text evidence="2">The sequence shown here is derived from an EMBL/GenBank/DDBJ whole genome shotgun (WGS) entry which is preliminary data.</text>
</comment>
<dbReference type="GO" id="GO:0005737">
    <property type="term" value="C:cytoplasm"/>
    <property type="evidence" value="ECO:0007669"/>
    <property type="project" value="TreeGrafter"/>
</dbReference>
<dbReference type="PRINTS" id="PR00114">
    <property type="entry name" value="STPHPHTASE"/>
</dbReference>
<dbReference type="PANTHER" id="PTHR42850">
    <property type="entry name" value="METALLOPHOSPHOESTERASE"/>
    <property type="match status" value="1"/>
</dbReference>
<dbReference type="Gene3D" id="3.60.21.10">
    <property type="match status" value="1"/>
</dbReference>
<organism evidence="2 3">
    <name type="scientific">Arcobacter cloacae</name>
    <dbReference type="NCBI Taxonomy" id="1054034"/>
    <lineage>
        <taxon>Bacteria</taxon>
        <taxon>Pseudomonadati</taxon>
        <taxon>Campylobacterota</taxon>
        <taxon>Epsilonproteobacteria</taxon>
        <taxon>Campylobacterales</taxon>
        <taxon>Arcobacteraceae</taxon>
        <taxon>Arcobacter</taxon>
    </lineage>
</organism>
<dbReference type="Pfam" id="PF00149">
    <property type="entry name" value="Metallophos"/>
    <property type="match status" value="1"/>
</dbReference>
<accession>A0A4Q0ZP15</accession>
<dbReference type="InterPro" id="IPR029052">
    <property type="entry name" value="Metallo-depent_PP-like"/>
</dbReference>
<dbReference type="PANTHER" id="PTHR42850:SF4">
    <property type="entry name" value="ZINC-DEPENDENT ENDOPOLYPHOSPHATASE"/>
    <property type="match status" value="1"/>
</dbReference>
<reference evidence="2 3" key="1">
    <citation type="submission" date="2017-10" db="EMBL/GenBank/DDBJ databases">
        <title>Genomics of the genus Arcobacter.</title>
        <authorList>
            <person name="Perez-Cataluna A."/>
            <person name="Figueras M.J."/>
        </authorList>
    </citation>
    <scope>NUCLEOTIDE SEQUENCE [LARGE SCALE GENOMIC DNA]</scope>
    <source>
        <strain evidence="2 3">F26</strain>
    </source>
</reference>
<name>A0A4Q0ZP15_9BACT</name>
<dbReference type="GO" id="GO:0110154">
    <property type="term" value="P:RNA decapping"/>
    <property type="evidence" value="ECO:0007669"/>
    <property type="project" value="TreeGrafter"/>
</dbReference>
<dbReference type="Proteomes" id="UP000290870">
    <property type="component" value="Unassembled WGS sequence"/>
</dbReference>
<dbReference type="GO" id="GO:0008803">
    <property type="term" value="F:bis(5'-nucleosyl)-tetraphosphatase (symmetrical) activity"/>
    <property type="evidence" value="ECO:0007669"/>
    <property type="project" value="TreeGrafter"/>
</dbReference>